<proteinExistence type="predicted"/>
<evidence type="ECO:0000313" key="3">
    <source>
        <dbReference type="EMBL" id="VEJ30798.1"/>
    </source>
</evidence>
<keyword evidence="2" id="KW-1133">Transmembrane helix</keyword>
<feature type="region of interest" description="Disordered" evidence="1">
    <location>
        <begin position="49"/>
        <end position="103"/>
    </location>
</feature>
<feature type="compositionally biased region" description="Low complexity" evidence="1">
    <location>
        <begin position="49"/>
        <end position="65"/>
    </location>
</feature>
<evidence type="ECO:0000256" key="1">
    <source>
        <dbReference type="SAM" id="MobiDB-lite"/>
    </source>
</evidence>
<accession>A0A3S4Z243</accession>
<name>A0A3S4Z243_9MICC</name>
<feature type="transmembrane region" description="Helical" evidence="2">
    <location>
        <begin position="20"/>
        <end position="46"/>
    </location>
</feature>
<evidence type="ECO:0000313" key="4">
    <source>
        <dbReference type="Proteomes" id="UP000270988"/>
    </source>
</evidence>
<reference evidence="3 4" key="1">
    <citation type="submission" date="2018-12" db="EMBL/GenBank/DDBJ databases">
        <authorList>
            <consortium name="Pathogen Informatics"/>
        </authorList>
    </citation>
    <scope>NUCLEOTIDE SEQUENCE [LARGE SCALE GENOMIC DNA]</scope>
    <source>
        <strain evidence="3 4">NCTC10918</strain>
    </source>
</reference>
<keyword evidence="2" id="KW-0472">Membrane</keyword>
<dbReference type="Gene3D" id="2.60.40.2880">
    <property type="entry name" value="MmpS1-5, C-terminal soluble domain"/>
    <property type="match status" value="1"/>
</dbReference>
<keyword evidence="2" id="KW-0812">Transmembrane</keyword>
<protein>
    <submittedName>
        <fullName evidence="3">Uncharacterized protein conserved in bacteria</fullName>
    </submittedName>
</protein>
<organism evidence="3 4">
    <name type="scientific">Rothia dentocariosa</name>
    <dbReference type="NCBI Taxonomy" id="2047"/>
    <lineage>
        <taxon>Bacteria</taxon>
        <taxon>Bacillati</taxon>
        <taxon>Actinomycetota</taxon>
        <taxon>Actinomycetes</taxon>
        <taxon>Micrococcales</taxon>
        <taxon>Micrococcaceae</taxon>
        <taxon>Rothia</taxon>
    </lineage>
</organism>
<dbReference type="InterPro" id="IPR038468">
    <property type="entry name" value="MmpS_C"/>
</dbReference>
<dbReference type="EMBL" id="LR134521">
    <property type="protein sequence ID" value="VEJ30798.1"/>
    <property type="molecule type" value="Genomic_DNA"/>
</dbReference>
<dbReference type="Proteomes" id="UP000270988">
    <property type="component" value="Chromosome"/>
</dbReference>
<evidence type="ECO:0000256" key="2">
    <source>
        <dbReference type="SAM" id="Phobius"/>
    </source>
</evidence>
<sequence length="190" mass="19859">MEGSYYSNQPPLNKPNKTGTYALIGCLGCAGLLVLVLVIVGVLAVIGASSPSKSTSTSPTAVASSHMPKEAASGSTAAQPPTEQKKEEPPQNTHTTTKKNTRSVTIEVTASGSGQVSYGASGSFNTAKFEDSWSYTEEIGKRDYYSVSVSGDIFNSDDSQVVTYKLIIDGKVKSEKSATGKYGHASCSTL</sequence>
<dbReference type="AlphaFoldDB" id="A0A3S4Z243"/>
<gene>
    <name evidence="3" type="ORF">NCTC10918_02090</name>
</gene>